<gene>
    <name evidence="1" type="ORF">M422DRAFT_249248</name>
</gene>
<evidence type="ECO:0000313" key="2">
    <source>
        <dbReference type="Proteomes" id="UP000054279"/>
    </source>
</evidence>
<dbReference type="AlphaFoldDB" id="A0A0C9VV78"/>
<organism evidence="1 2">
    <name type="scientific">Sphaerobolus stellatus (strain SS14)</name>
    <dbReference type="NCBI Taxonomy" id="990650"/>
    <lineage>
        <taxon>Eukaryota</taxon>
        <taxon>Fungi</taxon>
        <taxon>Dikarya</taxon>
        <taxon>Basidiomycota</taxon>
        <taxon>Agaricomycotina</taxon>
        <taxon>Agaricomycetes</taxon>
        <taxon>Phallomycetidae</taxon>
        <taxon>Geastrales</taxon>
        <taxon>Sphaerobolaceae</taxon>
        <taxon>Sphaerobolus</taxon>
    </lineage>
</organism>
<accession>A0A0C9VV78</accession>
<dbReference type="Proteomes" id="UP000054279">
    <property type="component" value="Unassembled WGS sequence"/>
</dbReference>
<reference evidence="1 2" key="1">
    <citation type="submission" date="2014-06" db="EMBL/GenBank/DDBJ databases">
        <title>Evolutionary Origins and Diversification of the Mycorrhizal Mutualists.</title>
        <authorList>
            <consortium name="DOE Joint Genome Institute"/>
            <consortium name="Mycorrhizal Genomics Consortium"/>
            <person name="Kohler A."/>
            <person name="Kuo A."/>
            <person name="Nagy L.G."/>
            <person name="Floudas D."/>
            <person name="Copeland A."/>
            <person name="Barry K.W."/>
            <person name="Cichocki N."/>
            <person name="Veneault-Fourrey C."/>
            <person name="LaButti K."/>
            <person name="Lindquist E.A."/>
            <person name="Lipzen A."/>
            <person name="Lundell T."/>
            <person name="Morin E."/>
            <person name="Murat C."/>
            <person name="Riley R."/>
            <person name="Ohm R."/>
            <person name="Sun H."/>
            <person name="Tunlid A."/>
            <person name="Henrissat B."/>
            <person name="Grigoriev I.V."/>
            <person name="Hibbett D.S."/>
            <person name="Martin F."/>
        </authorList>
    </citation>
    <scope>NUCLEOTIDE SEQUENCE [LARGE SCALE GENOMIC DNA]</scope>
    <source>
        <strain evidence="1 2">SS14</strain>
    </source>
</reference>
<keyword evidence="2" id="KW-1185">Reference proteome</keyword>
<proteinExistence type="predicted"/>
<evidence type="ECO:0000313" key="1">
    <source>
        <dbReference type="EMBL" id="KIJ46969.1"/>
    </source>
</evidence>
<sequence length="201" mass="22831">MTTEADRLNVLELTLAEECIKTERMENQLQQLLELLDPTRATAELALPGEAPFIQVMDKDTLRIKGQAFLNSCNLYFLIAGRTFQSEQAHISWALTFFKSGQGASFVDRILRTQTSTHAPYFANWKAFELELRKQFTLRNKQVTAITQLEGFSWYQGSDSVDKANLVVKFKQGLNKSLWTMVAATDLAPTFDNLEVWIEAA</sequence>
<dbReference type="OrthoDB" id="3061217at2759"/>
<dbReference type="EMBL" id="KN837104">
    <property type="protein sequence ID" value="KIJ46969.1"/>
    <property type="molecule type" value="Genomic_DNA"/>
</dbReference>
<name>A0A0C9VV78_SPHS4</name>
<protein>
    <submittedName>
        <fullName evidence="1">Uncharacterized protein</fullName>
    </submittedName>
</protein>
<dbReference type="HOGENOM" id="CLU_085819_0_0_1"/>